<reference evidence="5 6" key="1">
    <citation type="submission" date="2017-03" db="EMBL/GenBank/DDBJ databases">
        <authorList>
            <person name="Afonso C.L."/>
            <person name="Miller P.J."/>
            <person name="Scott M.A."/>
            <person name="Spackman E."/>
            <person name="Goraichik I."/>
            <person name="Dimitrov K.M."/>
            <person name="Suarez D.L."/>
            <person name="Swayne D.E."/>
        </authorList>
    </citation>
    <scope>NUCLEOTIDE SEQUENCE [LARGE SCALE GENOMIC DNA]</scope>
    <source>
        <strain evidence="5">PRJEB14757</strain>
    </source>
</reference>
<organism evidence="5 6">
    <name type="scientific">Desulfamplus magnetovallimortis</name>
    <dbReference type="NCBI Taxonomy" id="1246637"/>
    <lineage>
        <taxon>Bacteria</taxon>
        <taxon>Pseudomonadati</taxon>
        <taxon>Thermodesulfobacteriota</taxon>
        <taxon>Desulfobacteria</taxon>
        <taxon>Desulfobacterales</taxon>
        <taxon>Desulfobacteraceae</taxon>
        <taxon>Desulfamplus</taxon>
    </lineage>
</organism>
<feature type="compositionally biased region" description="Basic and acidic residues" evidence="3">
    <location>
        <begin position="212"/>
        <end position="226"/>
    </location>
</feature>
<feature type="region of interest" description="Disordered" evidence="3">
    <location>
        <begin position="207"/>
        <end position="226"/>
    </location>
</feature>
<evidence type="ECO:0000259" key="4">
    <source>
        <dbReference type="PROSITE" id="PS50977"/>
    </source>
</evidence>
<dbReference type="SUPFAM" id="SSF48498">
    <property type="entry name" value="Tetracyclin repressor-like, C-terminal domain"/>
    <property type="match status" value="1"/>
</dbReference>
<feature type="domain" description="HTH tetR-type" evidence="4">
    <location>
        <begin position="11"/>
        <end position="71"/>
    </location>
</feature>
<dbReference type="RefSeq" id="WP_245809510.1">
    <property type="nucleotide sequence ID" value="NZ_LT828556.1"/>
</dbReference>
<dbReference type="InterPro" id="IPR050624">
    <property type="entry name" value="HTH-type_Tx_Regulator"/>
</dbReference>
<dbReference type="Gene3D" id="1.10.357.10">
    <property type="entry name" value="Tetracycline Repressor, domain 2"/>
    <property type="match status" value="1"/>
</dbReference>
<evidence type="ECO:0000313" key="5">
    <source>
        <dbReference type="EMBL" id="SLM29923.1"/>
    </source>
</evidence>
<dbReference type="GO" id="GO:0003677">
    <property type="term" value="F:DNA binding"/>
    <property type="evidence" value="ECO:0007669"/>
    <property type="project" value="UniProtKB-UniRule"/>
</dbReference>
<protein>
    <submittedName>
        <fullName evidence="5">Transcriptional regulator (TetR-family protein) (Modular protein)</fullName>
    </submittedName>
</protein>
<keyword evidence="6" id="KW-1185">Reference proteome</keyword>
<name>A0A1W1HBU9_9BACT</name>
<dbReference type="SUPFAM" id="SSF46689">
    <property type="entry name" value="Homeodomain-like"/>
    <property type="match status" value="1"/>
</dbReference>
<dbReference type="Proteomes" id="UP000191931">
    <property type="component" value="Unassembled WGS sequence"/>
</dbReference>
<dbReference type="PROSITE" id="PS50977">
    <property type="entry name" value="HTH_TETR_2"/>
    <property type="match status" value="1"/>
</dbReference>
<evidence type="ECO:0000256" key="3">
    <source>
        <dbReference type="SAM" id="MobiDB-lite"/>
    </source>
</evidence>
<keyword evidence="1 2" id="KW-0238">DNA-binding</keyword>
<evidence type="ECO:0000256" key="2">
    <source>
        <dbReference type="PROSITE-ProRule" id="PRU00335"/>
    </source>
</evidence>
<feature type="DNA-binding region" description="H-T-H motif" evidence="2">
    <location>
        <begin position="34"/>
        <end position="53"/>
    </location>
</feature>
<dbReference type="InterPro" id="IPR009057">
    <property type="entry name" value="Homeodomain-like_sf"/>
</dbReference>
<accession>A0A1W1HBU9</accession>
<sequence>MTISRKERDDQRRREEILKSALSIFATQGFHGTTMAQISQESQYPLGTIYKYFSSKKQIYHDLVMERVHRLGQIFFEISTRKELSAREKLRECFFAKASFYRLNSDFIRIYISERSTIDAVVVPKLNEKVNRMHEKEIALFQKIFEQGGESEFKPYPAREMAMLFSEMTHAVAWAAIFGNDKESGENIESRDDNHIANSDIRDINNITNNTTRDHGTNKDDIDKAGSHEDALKNRLDMIFEMLMSGIATR</sequence>
<dbReference type="STRING" id="1246637.MTBBW1_2030013"/>
<gene>
    <name evidence="5" type="ORF">MTBBW1_2030013</name>
</gene>
<proteinExistence type="predicted"/>
<dbReference type="PRINTS" id="PR00455">
    <property type="entry name" value="HTHTETR"/>
</dbReference>
<dbReference type="Pfam" id="PF00440">
    <property type="entry name" value="TetR_N"/>
    <property type="match status" value="1"/>
</dbReference>
<dbReference type="EMBL" id="FWEV01000117">
    <property type="protein sequence ID" value="SLM29923.1"/>
    <property type="molecule type" value="Genomic_DNA"/>
</dbReference>
<dbReference type="InterPro" id="IPR001647">
    <property type="entry name" value="HTH_TetR"/>
</dbReference>
<dbReference type="InterPro" id="IPR036271">
    <property type="entry name" value="Tet_transcr_reg_TetR-rel_C_sf"/>
</dbReference>
<dbReference type="PANTHER" id="PTHR43479">
    <property type="entry name" value="ACREF/ENVCD OPERON REPRESSOR-RELATED"/>
    <property type="match status" value="1"/>
</dbReference>
<evidence type="ECO:0000256" key="1">
    <source>
        <dbReference type="ARBA" id="ARBA00023125"/>
    </source>
</evidence>
<dbReference type="AlphaFoldDB" id="A0A1W1HBU9"/>
<evidence type="ECO:0000313" key="6">
    <source>
        <dbReference type="Proteomes" id="UP000191931"/>
    </source>
</evidence>
<dbReference type="PANTHER" id="PTHR43479:SF11">
    <property type="entry name" value="ACREF_ENVCD OPERON REPRESSOR-RELATED"/>
    <property type="match status" value="1"/>
</dbReference>